<dbReference type="AlphaFoldDB" id="A0A1J5SSV6"/>
<dbReference type="GO" id="GO:0004045">
    <property type="term" value="F:peptidyl-tRNA hydrolase activity"/>
    <property type="evidence" value="ECO:0007669"/>
    <property type="project" value="UniProtKB-EC"/>
</dbReference>
<dbReference type="InterPro" id="IPR018171">
    <property type="entry name" value="Pept_tRNA_hydro_CS"/>
</dbReference>
<reference evidence="6" key="1">
    <citation type="submission" date="2016-10" db="EMBL/GenBank/DDBJ databases">
        <title>Sequence of Gallionella enrichment culture.</title>
        <authorList>
            <person name="Poehlein A."/>
            <person name="Muehling M."/>
            <person name="Daniel R."/>
        </authorList>
    </citation>
    <scope>NUCLEOTIDE SEQUENCE</scope>
</reference>
<dbReference type="SUPFAM" id="SSF53178">
    <property type="entry name" value="Peptidyl-tRNA hydrolase-like"/>
    <property type="match status" value="1"/>
</dbReference>
<comment type="caution">
    <text evidence="6">The sequence shown here is derived from an EMBL/GenBank/DDBJ whole genome shotgun (WGS) entry which is preliminary data.</text>
</comment>
<keyword evidence="2" id="KW-0820">tRNA-binding</keyword>
<dbReference type="PROSITE" id="PS01196">
    <property type="entry name" value="PEPT_TRNA_HYDROL_2"/>
    <property type="match status" value="1"/>
</dbReference>
<dbReference type="Pfam" id="PF01195">
    <property type="entry name" value="Pept_tRNA_hydro"/>
    <property type="match status" value="1"/>
</dbReference>
<dbReference type="InterPro" id="IPR036416">
    <property type="entry name" value="Pept_tRNA_hydro_sf"/>
</dbReference>
<keyword evidence="4" id="KW-0694">RNA-binding</keyword>
<dbReference type="Gene3D" id="3.40.50.1470">
    <property type="entry name" value="Peptidyl-tRNA hydrolase"/>
    <property type="match status" value="1"/>
</dbReference>
<dbReference type="HAMAP" id="MF_00083">
    <property type="entry name" value="Pept_tRNA_hydro_bact"/>
    <property type="match status" value="1"/>
</dbReference>
<evidence type="ECO:0000256" key="5">
    <source>
        <dbReference type="ARBA" id="ARBA00038063"/>
    </source>
</evidence>
<dbReference type="PANTHER" id="PTHR17224:SF1">
    <property type="entry name" value="PEPTIDYL-TRNA HYDROLASE"/>
    <property type="match status" value="1"/>
</dbReference>
<dbReference type="EMBL" id="MLJW01000055">
    <property type="protein sequence ID" value="OIR04708.1"/>
    <property type="molecule type" value="Genomic_DNA"/>
</dbReference>
<dbReference type="NCBIfam" id="TIGR00447">
    <property type="entry name" value="pth"/>
    <property type="match status" value="1"/>
</dbReference>
<protein>
    <recommendedName>
        <fullName evidence="1">peptidyl-tRNA hydrolase</fullName>
        <ecNumber evidence="1">3.1.1.29</ecNumber>
    </recommendedName>
</protein>
<dbReference type="PANTHER" id="PTHR17224">
    <property type="entry name" value="PEPTIDYL-TRNA HYDROLASE"/>
    <property type="match status" value="1"/>
</dbReference>
<keyword evidence="3 6" id="KW-0378">Hydrolase</keyword>
<evidence type="ECO:0000313" key="6">
    <source>
        <dbReference type="EMBL" id="OIR04708.1"/>
    </source>
</evidence>
<sequence>MAGFFIMSEPIKLIVGLGNPGREYEATRHNAGFWWVDELARNNDANFKNDSKFHGLVARAALHGHEVHLLKPQTFMNVSGRAVVALALFYKLLPDQILVVHDELDLPPGSAKLKLGGGHGGHNGLKDIIAHLGTKDFWRLRIGIGHPGERSEVVSYVLNAPRKEEQGLIEEAMQHAHDVAPLIIEGKLEAAMLKLHSN</sequence>
<comment type="similarity">
    <text evidence="5">Belongs to the PTH family.</text>
</comment>
<dbReference type="FunFam" id="3.40.50.1470:FF:000001">
    <property type="entry name" value="Peptidyl-tRNA hydrolase"/>
    <property type="match status" value="1"/>
</dbReference>
<evidence type="ECO:0000256" key="1">
    <source>
        <dbReference type="ARBA" id="ARBA00013260"/>
    </source>
</evidence>
<dbReference type="GO" id="GO:0000049">
    <property type="term" value="F:tRNA binding"/>
    <property type="evidence" value="ECO:0007669"/>
    <property type="project" value="UniProtKB-KW"/>
</dbReference>
<gene>
    <name evidence="6" type="primary">pth_7</name>
    <name evidence="6" type="ORF">GALL_130920</name>
</gene>
<dbReference type="InterPro" id="IPR001328">
    <property type="entry name" value="Pept_tRNA_hydro"/>
</dbReference>
<dbReference type="EC" id="3.1.1.29" evidence="1"/>
<evidence type="ECO:0000256" key="2">
    <source>
        <dbReference type="ARBA" id="ARBA00022555"/>
    </source>
</evidence>
<proteinExistence type="inferred from homology"/>
<evidence type="ECO:0000256" key="4">
    <source>
        <dbReference type="ARBA" id="ARBA00022884"/>
    </source>
</evidence>
<organism evidence="6">
    <name type="scientific">mine drainage metagenome</name>
    <dbReference type="NCBI Taxonomy" id="410659"/>
    <lineage>
        <taxon>unclassified sequences</taxon>
        <taxon>metagenomes</taxon>
        <taxon>ecological metagenomes</taxon>
    </lineage>
</organism>
<accession>A0A1J5SSV6</accession>
<evidence type="ECO:0000256" key="3">
    <source>
        <dbReference type="ARBA" id="ARBA00022801"/>
    </source>
</evidence>
<dbReference type="CDD" id="cd00462">
    <property type="entry name" value="PTH"/>
    <property type="match status" value="1"/>
</dbReference>
<name>A0A1J5SSV6_9ZZZZ</name>